<evidence type="ECO:0000313" key="1">
    <source>
        <dbReference type="EMBL" id="SEN85031.1"/>
    </source>
</evidence>
<reference evidence="1 2" key="1">
    <citation type="submission" date="2016-10" db="EMBL/GenBank/DDBJ databases">
        <authorList>
            <person name="de Groot N.N."/>
        </authorList>
    </citation>
    <scope>NUCLEOTIDE SEQUENCE [LARGE SCALE GENOMIC DNA]</scope>
    <source>
        <strain evidence="1 2">DSM 8512</strain>
    </source>
</reference>
<organism evidence="1 2">
    <name type="scientific">Paracoccus alcaliphilus</name>
    <dbReference type="NCBI Taxonomy" id="34002"/>
    <lineage>
        <taxon>Bacteria</taxon>
        <taxon>Pseudomonadati</taxon>
        <taxon>Pseudomonadota</taxon>
        <taxon>Alphaproteobacteria</taxon>
        <taxon>Rhodobacterales</taxon>
        <taxon>Paracoccaceae</taxon>
        <taxon>Paracoccus</taxon>
    </lineage>
</organism>
<dbReference type="AlphaFoldDB" id="A0A1H8JWR4"/>
<dbReference type="STRING" id="34002.SAMN04489859_101926"/>
<evidence type="ECO:0000313" key="2">
    <source>
        <dbReference type="Proteomes" id="UP000199054"/>
    </source>
</evidence>
<proteinExistence type="predicted"/>
<dbReference type="Proteomes" id="UP000199054">
    <property type="component" value="Unassembled WGS sequence"/>
</dbReference>
<keyword evidence="2" id="KW-1185">Reference proteome</keyword>
<dbReference type="OrthoDB" id="7775285at2"/>
<gene>
    <name evidence="1" type="ORF">SAMN04489859_101926</name>
</gene>
<name>A0A1H8JWR4_9RHOB</name>
<accession>A0A1H8JWR4</accession>
<sequence length="80" mass="8538">MNGTARNTAMRGDAEGCWAVSLVDRRTGRIHRRNGSPLSVLTSDPKGSAEELLKGRDPALWQARIDPLPQGAVRSARAGG</sequence>
<dbReference type="RefSeq" id="WP_090613280.1">
    <property type="nucleotide sequence ID" value="NZ_CP067126.1"/>
</dbReference>
<protein>
    <submittedName>
        <fullName evidence="1">Uncharacterized protein</fullName>
    </submittedName>
</protein>
<dbReference type="EMBL" id="FODE01000019">
    <property type="protein sequence ID" value="SEN85031.1"/>
    <property type="molecule type" value="Genomic_DNA"/>
</dbReference>